<sequence length="356" mass="39093">MDISLLQHDEETASGSGTPSLVVVGGSNSLLKNGWADKLKEVHPDSGRVLNLSIGAATSAMGLYRLLTCASLPDDPVIIWEYALNEANYFSHRQPAKVLIHHTQWFLEICARRGFRVLPVVLYNKSEAGSAEQVKYREFLARTFAAYGLKPVDASQLWRKDFGHLPVDRLYADNPHYSVETEFPLALARTVLQQSRSATVPQRGGDLEKQFSDKDLRIVFPDSRTPEPFVNRILSCDIFPLGTDLHFSLSGRLLACFLIASRMEPAITFHSDRGQKGPYSAQISAKAGGPVRQLKHLLLWSPQDPPLVARGDLFLSPQPSLGTTPMVQHTMAWNPLEEGGAPGSGGLIGLLAEVDA</sequence>
<dbReference type="RefSeq" id="WP_377764443.1">
    <property type="nucleotide sequence ID" value="NZ_JBHRXY010000058.1"/>
</dbReference>
<comment type="caution">
    <text evidence="1">The sequence shown here is derived from an EMBL/GenBank/DDBJ whole genome shotgun (WGS) entry which is preliminary data.</text>
</comment>
<protein>
    <recommendedName>
        <fullName evidence="3">SGNH hydrolase-type esterase domain-containing protein</fullName>
    </recommendedName>
</protein>
<organism evidence="1 2">
    <name type="scientific">Paracoccus angustae</name>
    <dbReference type="NCBI Taxonomy" id="1671480"/>
    <lineage>
        <taxon>Bacteria</taxon>
        <taxon>Pseudomonadati</taxon>
        <taxon>Pseudomonadota</taxon>
        <taxon>Alphaproteobacteria</taxon>
        <taxon>Rhodobacterales</taxon>
        <taxon>Paracoccaceae</taxon>
        <taxon>Paracoccus</taxon>
    </lineage>
</organism>
<reference evidence="2" key="1">
    <citation type="journal article" date="2019" name="Int. J. Syst. Evol. Microbiol.">
        <title>The Global Catalogue of Microorganisms (GCM) 10K type strain sequencing project: providing services to taxonomists for standard genome sequencing and annotation.</title>
        <authorList>
            <consortium name="The Broad Institute Genomics Platform"/>
            <consortium name="The Broad Institute Genome Sequencing Center for Infectious Disease"/>
            <person name="Wu L."/>
            <person name="Ma J."/>
        </authorList>
    </citation>
    <scope>NUCLEOTIDE SEQUENCE [LARGE SCALE GENOMIC DNA]</scope>
    <source>
        <strain evidence="2">KCTC 42473</strain>
    </source>
</reference>
<dbReference type="Proteomes" id="UP001595539">
    <property type="component" value="Unassembled WGS sequence"/>
</dbReference>
<dbReference type="EMBL" id="JBHRXY010000058">
    <property type="protein sequence ID" value="MFC3631991.1"/>
    <property type="molecule type" value="Genomic_DNA"/>
</dbReference>
<accession>A0ABV7UBJ7</accession>
<keyword evidence="2" id="KW-1185">Reference proteome</keyword>
<evidence type="ECO:0000313" key="1">
    <source>
        <dbReference type="EMBL" id="MFC3631991.1"/>
    </source>
</evidence>
<dbReference type="InterPro" id="IPR036514">
    <property type="entry name" value="SGNH_hydro_sf"/>
</dbReference>
<dbReference type="SUPFAM" id="SSF52266">
    <property type="entry name" value="SGNH hydrolase"/>
    <property type="match status" value="1"/>
</dbReference>
<proteinExistence type="predicted"/>
<dbReference type="Gene3D" id="3.40.50.1110">
    <property type="entry name" value="SGNH hydrolase"/>
    <property type="match status" value="1"/>
</dbReference>
<evidence type="ECO:0000313" key="2">
    <source>
        <dbReference type="Proteomes" id="UP001595539"/>
    </source>
</evidence>
<evidence type="ECO:0008006" key="3">
    <source>
        <dbReference type="Google" id="ProtNLM"/>
    </source>
</evidence>
<gene>
    <name evidence="1" type="ORF">ACFOM8_21460</name>
</gene>
<name>A0ABV7UBJ7_9RHOB</name>